<reference evidence="1" key="1">
    <citation type="submission" date="2020-05" db="EMBL/GenBank/DDBJ databases">
        <title>Mycena genomes resolve the evolution of fungal bioluminescence.</title>
        <authorList>
            <person name="Tsai I.J."/>
        </authorList>
    </citation>
    <scope>NUCLEOTIDE SEQUENCE</scope>
    <source>
        <strain evidence="1">171206Taipei</strain>
    </source>
</reference>
<accession>A0A8H6S6B9</accession>
<keyword evidence="2" id="KW-1185">Reference proteome</keyword>
<dbReference type="EMBL" id="JACAZF010000010">
    <property type="protein sequence ID" value="KAF7293676.1"/>
    <property type="molecule type" value="Genomic_DNA"/>
</dbReference>
<protein>
    <submittedName>
        <fullName evidence="1">Integrase/recombinase xerD</fullName>
    </submittedName>
</protein>
<dbReference type="OrthoDB" id="2774821at2759"/>
<gene>
    <name evidence="1" type="ORF">MIND_01147600</name>
</gene>
<dbReference type="AlphaFoldDB" id="A0A8H6S6B9"/>
<dbReference type="Proteomes" id="UP000636479">
    <property type="component" value="Unassembled WGS sequence"/>
</dbReference>
<evidence type="ECO:0000313" key="2">
    <source>
        <dbReference type="Proteomes" id="UP000636479"/>
    </source>
</evidence>
<evidence type="ECO:0000313" key="1">
    <source>
        <dbReference type="EMBL" id="KAF7293676.1"/>
    </source>
</evidence>
<name>A0A8H6S6B9_9AGAR</name>
<organism evidence="1 2">
    <name type="scientific">Mycena indigotica</name>
    <dbReference type="NCBI Taxonomy" id="2126181"/>
    <lineage>
        <taxon>Eukaryota</taxon>
        <taxon>Fungi</taxon>
        <taxon>Dikarya</taxon>
        <taxon>Basidiomycota</taxon>
        <taxon>Agaricomycotina</taxon>
        <taxon>Agaricomycetes</taxon>
        <taxon>Agaricomycetidae</taxon>
        <taxon>Agaricales</taxon>
        <taxon>Marasmiineae</taxon>
        <taxon>Mycenaceae</taxon>
        <taxon>Mycena</taxon>
    </lineage>
</organism>
<comment type="caution">
    <text evidence="1">The sequence shown here is derived from an EMBL/GenBank/DDBJ whole genome shotgun (WGS) entry which is preliminary data.</text>
</comment>
<proteinExistence type="predicted"/>
<dbReference type="GeneID" id="59350523"/>
<dbReference type="RefSeq" id="XP_037215839.1">
    <property type="nucleotide sequence ID" value="XM_037368007.1"/>
</dbReference>
<sequence length="154" mass="17720">MNVSKHKSYKNLNSVLFPLHTFFAILTAHPPRVWEQRAYFYRYLTHISTLATEYEWAAVLEYHTLYFNRRRNEMLEGSYEGWAEPEIGLLSSHVYPHRKPISVSAKATSKKPPSSTDPCRNYNLGKCASPCAWGRPHICSSPGCGKEHPLTQHK</sequence>